<dbReference type="AlphaFoldDB" id="A0A310SPI4"/>
<gene>
    <name evidence="1" type="ORF">WN48_06732</name>
</gene>
<keyword evidence="2" id="KW-1185">Reference proteome</keyword>
<name>A0A310SPI4_9HYME</name>
<sequence>MNIYPPGPGPTDPSNYPLRQVWPIFTRRSRVCVGIETVSGTKSRVTPEDWEKARIKRGCGWDDE</sequence>
<organism evidence="1 2">
    <name type="scientific">Eufriesea mexicana</name>
    <dbReference type="NCBI Taxonomy" id="516756"/>
    <lineage>
        <taxon>Eukaryota</taxon>
        <taxon>Metazoa</taxon>
        <taxon>Ecdysozoa</taxon>
        <taxon>Arthropoda</taxon>
        <taxon>Hexapoda</taxon>
        <taxon>Insecta</taxon>
        <taxon>Pterygota</taxon>
        <taxon>Neoptera</taxon>
        <taxon>Endopterygota</taxon>
        <taxon>Hymenoptera</taxon>
        <taxon>Apocrita</taxon>
        <taxon>Aculeata</taxon>
        <taxon>Apoidea</taxon>
        <taxon>Anthophila</taxon>
        <taxon>Apidae</taxon>
        <taxon>Eufriesea</taxon>
    </lineage>
</organism>
<reference evidence="1 2" key="1">
    <citation type="submission" date="2015-07" db="EMBL/GenBank/DDBJ databases">
        <title>The genome of Eufriesea mexicana.</title>
        <authorList>
            <person name="Pan H."/>
            <person name="Kapheim K."/>
        </authorList>
    </citation>
    <scope>NUCLEOTIDE SEQUENCE [LARGE SCALE GENOMIC DNA]</scope>
    <source>
        <strain evidence="1">0111107269</strain>
        <tissue evidence="1">Whole body</tissue>
    </source>
</reference>
<evidence type="ECO:0000313" key="1">
    <source>
        <dbReference type="EMBL" id="OAD59967.1"/>
    </source>
</evidence>
<evidence type="ECO:0000313" key="2">
    <source>
        <dbReference type="Proteomes" id="UP000250275"/>
    </source>
</evidence>
<accession>A0A310SPI4</accession>
<dbReference type="Proteomes" id="UP000250275">
    <property type="component" value="Unassembled WGS sequence"/>
</dbReference>
<proteinExistence type="predicted"/>
<protein>
    <submittedName>
        <fullName evidence="1">Uncharacterized protein</fullName>
    </submittedName>
</protein>
<dbReference type="EMBL" id="KQ760545">
    <property type="protein sequence ID" value="OAD59967.1"/>
    <property type="molecule type" value="Genomic_DNA"/>
</dbReference>